<dbReference type="GO" id="GO:0005524">
    <property type="term" value="F:ATP binding"/>
    <property type="evidence" value="ECO:0007669"/>
    <property type="project" value="UniProtKB-UniRule"/>
</dbReference>
<evidence type="ECO:0000313" key="12">
    <source>
        <dbReference type="EMBL" id="SHK56884.1"/>
    </source>
</evidence>
<dbReference type="AlphaFoldDB" id="A0A1M6TIX9"/>
<feature type="binding site" evidence="8 9">
    <location>
        <position position="11"/>
    </location>
    <ligand>
        <name>ATP</name>
        <dbReference type="ChEBI" id="CHEBI:30616"/>
    </ligand>
</feature>
<keyword evidence="8" id="KW-0963">Cytoplasm</keyword>
<dbReference type="PANTHER" id="PTHR46161">
    <property type="entry name" value="NUCLEOSIDE DIPHOSPHATE KINASE"/>
    <property type="match status" value="1"/>
</dbReference>
<feature type="binding site" evidence="8 9">
    <location>
        <position position="87"/>
    </location>
    <ligand>
        <name>ATP</name>
        <dbReference type="ChEBI" id="CHEBI:30616"/>
    </ligand>
</feature>
<feature type="binding site" evidence="8 9">
    <location>
        <position position="59"/>
    </location>
    <ligand>
        <name>ATP</name>
        <dbReference type="ChEBI" id="CHEBI:30616"/>
    </ligand>
</feature>
<evidence type="ECO:0000256" key="1">
    <source>
        <dbReference type="ARBA" id="ARBA00001946"/>
    </source>
</evidence>
<evidence type="ECO:0000256" key="4">
    <source>
        <dbReference type="ARBA" id="ARBA00022679"/>
    </source>
</evidence>
<keyword evidence="5 8" id="KW-0547">Nucleotide-binding</keyword>
<comment type="catalytic activity">
    <reaction evidence="8">
        <text>a 2'-deoxyribonucleoside 5'-diphosphate + ATP = a 2'-deoxyribonucleoside 5'-triphosphate + ADP</text>
        <dbReference type="Rhea" id="RHEA:44640"/>
        <dbReference type="ChEBI" id="CHEBI:30616"/>
        <dbReference type="ChEBI" id="CHEBI:61560"/>
        <dbReference type="ChEBI" id="CHEBI:73316"/>
        <dbReference type="ChEBI" id="CHEBI:456216"/>
        <dbReference type="EC" id="2.7.4.6"/>
    </reaction>
</comment>
<keyword evidence="8" id="KW-0460">Magnesium</keyword>
<keyword evidence="8" id="KW-0546">Nucleotide metabolism</keyword>
<feature type="active site" description="Pros-phosphohistidine intermediate" evidence="8 9">
    <location>
        <position position="117"/>
    </location>
</feature>
<dbReference type="GO" id="GO:0004550">
    <property type="term" value="F:nucleoside diphosphate kinase activity"/>
    <property type="evidence" value="ECO:0007669"/>
    <property type="project" value="UniProtKB-UniRule"/>
</dbReference>
<dbReference type="GO" id="GO:0006241">
    <property type="term" value="P:CTP biosynthetic process"/>
    <property type="evidence" value="ECO:0007669"/>
    <property type="project" value="UniProtKB-UniRule"/>
</dbReference>
<evidence type="ECO:0000256" key="8">
    <source>
        <dbReference type="HAMAP-Rule" id="MF_00451"/>
    </source>
</evidence>
<evidence type="ECO:0000256" key="10">
    <source>
        <dbReference type="RuleBase" id="RU004011"/>
    </source>
</evidence>
<evidence type="ECO:0000259" key="11">
    <source>
        <dbReference type="SMART" id="SM00562"/>
    </source>
</evidence>
<dbReference type="CDD" id="cd04413">
    <property type="entry name" value="NDPk_I"/>
    <property type="match status" value="1"/>
</dbReference>
<dbReference type="HAMAP" id="MF_00451">
    <property type="entry name" value="NDP_kinase"/>
    <property type="match status" value="1"/>
</dbReference>
<reference evidence="13" key="1">
    <citation type="submission" date="2016-11" db="EMBL/GenBank/DDBJ databases">
        <authorList>
            <person name="Varghese N."/>
            <person name="Submissions S."/>
        </authorList>
    </citation>
    <scope>NUCLEOTIDE SEQUENCE [LARGE SCALE GENOMIC DNA]</scope>
    <source>
        <strain evidence="13">DSM 16478</strain>
    </source>
</reference>
<dbReference type="InterPro" id="IPR034907">
    <property type="entry name" value="NDK-like_dom"/>
</dbReference>
<evidence type="ECO:0000256" key="5">
    <source>
        <dbReference type="ARBA" id="ARBA00022741"/>
    </source>
</evidence>
<gene>
    <name evidence="8" type="primary">ndk</name>
    <name evidence="12" type="ORF">SAMN04488007_3244</name>
</gene>
<accession>A0A1M6TIX9</accession>
<evidence type="ECO:0000256" key="9">
    <source>
        <dbReference type="PROSITE-ProRule" id="PRU00706"/>
    </source>
</evidence>
<keyword evidence="8" id="KW-0479">Metal-binding</keyword>
<comment type="cofactor">
    <cofactor evidence="1 8">
        <name>Mg(2+)</name>
        <dbReference type="ChEBI" id="CHEBI:18420"/>
    </cofactor>
</comment>
<dbReference type="STRING" id="228958.SAMN04488007_3244"/>
<evidence type="ECO:0000256" key="6">
    <source>
        <dbReference type="ARBA" id="ARBA00022777"/>
    </source>
</evidence>
<dbReference type="InterPro" id="IPR001564">
    <property type="entry name" value="Nucleoside_diP_kinase"/>
</dbReference>
<feature type="binding site" evidence="8 9">
    <location>
        <position position="104"/>
    </location>
    <ligand>
        <name>ATP</name>
        <dbReference type="ChEBI" id="CHEBI:30616"/>
    </ligand>
</feature>
<feature type="binding site" evidence="8 9">
    <location>
        <position position="93"/>
    </location>
    <ligand>
        <name>ATP</name>
        <dbReference type="ChEBI" id="CHEBI:30616"/>
    </ligand>
</feature>
<feature type="binding site" evidence="8 9">
    <location>
        <position position="114"/>
    </location>
    <ligand>
        <name>ATP</name>
        <dbReference type="ChEBI" id="CHEBI:30616"/>
    </ligand>
</feature>
<dbReference type="OrthoDB" id="9801161at2"/>
<dbReference type="EC" id="2.7.4.6" evidence="8"/>
<dbReference type="InterPro" id="IPR036850">
    <property type="entry name" value="NDK-like_dom_sf"/>
</dbReference>
<comment type="subunit">
    <text evidence="8">Homotetramer.</text>
</comment>
<evidence type="ECO:0000256" key="7">
    <source>
        <dbReference type="ARBA" id="ARBA00022840"/>
    </source>
</evidence>
<dbReference type="SUPFAM" id="SSF54919">
    <property type="entry name" value="Nucleoside diphosphate kinase, NDK"/>
    <property type="match status" value="1"/>
</dbReference>
<dbReference type="Gene3D" id="3.30.70.141">
    <property type="entry name" value="Nucleoside diphosphate kinase-like domain"/>
    <property type="match status" value="1"/>
</dbReference>
<keyword evidence="13" id="KW-1185">Reference proteome</keyword>
<dbReference type="GO" id="GO:0046872">
    <property type="term" value="F:metal ion binding"/>
    <property type="evidence" value="ECO:0007669"/>
    <property type="project" value="UniProtKB-KW"/>
</dbReference>
<evidence type="ECO:0000256" key="3">
    <source>
        <dbReference type="ARBA" id="ARBA00022553"/>
    </source>
</evidence>
<dbReference type="RefSeq" id="WP_073246135.1">
    <property type="nucleotide sequence ID" value="NZ_CANLFZ010000006.1"/>
</dbReference>
<dbReference type="GO" id="GO:0005737">
    <property type="term" value="C:cytoplasm"/>
    <property type="evidence" value="ECO:0007669"/>
    <property type="project" value="UniProtKB-SubCell"/>
</dbReference>
<comment type="subcellular location">
    <subcellularLocation>
        <location evidence="8">Cytoplasm</location>
    </subcellularLocation>
</comment>
<feature type="domain" description="Nucleoside diphosphate kinase-like" evidence="11">
    <location>
        <begin position="3"/>
        <end position="138"/>
    </location>
</feature>
<dbReference type="FunFam" id="3.30.70.141:FF:000039">
    <property type="entry name" value="Nucleoside diphosphate kinase B"/>
    <property type="match status" value="1"/>
</dbReference>
<sequence>MSTNRTFTMIKPDAVKNGHIGAILEKITAAGFKIVAMKYTQLSLRDAQEFYGVHSERPFFGELVEFMTSGTIVAAILEKENAVEDFRALIGATNPADAAEGTIRKMFATSIGENAVHGSDSDENAAIEGSFHFAGREIY</sequence>
<comment type="function">
    <text evidence="8">Major role in the synthesis of nucleoside triphosphates other than ATP. The ATP gamma phosphate is transferred to the NDP beta phosphate via a ping-pong mechanism, using a phosphorylated active-site intermediate.</text>
</comment>
<dbReference type="Pfam" id="PF00334">
    <property type="entry name" value="NDK"/>
    <property type="match status" value="1"/>
</dbReference>
<dbReference type="GO" id="GO:0006183">
    <property type="term" value="P:GTP biosynthetic process"/>
    <property type="evidence" value="ECO:0007669"/>
    <property type="project" value="UniProtKB-UniRule"/>
</dbReference>
<dbReference type="GO" id="GO:0006228">
    <property type="term" value="P:UTP biosynthetic process"/>
    <property type="evidence" value="ECO:0007669"/>
    <property type="project" value="UniProtKB-UniRule"/>
</dbReference>
<keyword evidence="3 8" id="KW-0597">Phosphoprotein</keyword>
<dbReference type="EMBL" id="FQZX01000003">
    <property type="protein sequence ID" value="SHK56884.1"/>
    <property type="molecule type" value="Genomic_DNA"/>
</dbReference>
<comment type="similarity">
    <text evidence="2 8 9 10">Belongs to the NDK family.</text>
</comment>
<dbReference type="Proteomes" id="UP000184314">
    <property type="component" value="Unassembled WGS sequence"/>
</dbReference>
<proteinExistence type="inferred from homology"/>
<organism evidence="12 13">
    <name type="scientific">Maribacter aquivivus</name>
    <dbReference type="NCBI Taxonomy" id="228958"/>
    <lineage>
        <taxon>Bacteria</taxon>
        <taxon>Pseudomonadati</taxon>
        <taxon>Bacteroidota</taxon>
        <taxon>Flavobacteriia</taxon>
        <taxon>Flavobacteriales</taxon>
        <taxon>Flavobacteriaceae</taxon>
        <taxon>Maribacter</taxon>
    </lineage>
</organism>
<evidence type="ECO:0000256" key="2">
    <source>
        <dbReference type="ARBA" id="ARBA00008142"/>
    </source>
</evidence>
<dbReference type="PRINTS" id="PR01243">
    <property type="entry name" value="NUCDPKINASE"/>
</dbReference>
<evidence type="ECO:0000313" key="13">
    <source>
        <dbReference type="Proteomes" id="UP000184314"/>
    </source>
</evidence>
<dbReference type="PANTHER" id="PTHR46161:SF3">
    <property type="entry name" value="NUCLEOSIDE DIPHOSPHATE KINASE DDB_G0292928-RELATED"/>
    <property type="match status" value="1"/>
</dbReference>
<dbReference type="NCBIfam" id="NF011116">
    <property type="entry name" value="PRK14545.1"/>
    <property type="match status" value="1"/>
</dbReference>
<name>A0A1M6TIX9_9FLAO</name>
<keyword evidence="7 8" id="KW-0067">ATP-binding</keyword>
<comment type="catalytic activity">
    <reaction evidence="8">
        <text>a ribonucleoside 5'-diphosphate + ATP = a ribonucleoside 5'-triphosphate + ADP</text>
        <dbReference type="Rhea" id="RHEA:18113"/>
        <dbReference type="ChEBI" id="CHEBI:30616"/>
        <dbReference type="ChEBI" id="CHEBI:57930"/>
        <dbReference type="ChEBI" id="CHEBI:61557"/>
        <dbReference type="ChEBI" id="CHEBI:456216"/>
        <dbReference type="EC" id="2.7.4.6"/>
    </reaction>
</comment>
<protein>
    <recommendedName>
        <fullName evidence="8">Nucleoside diphosphate kinase</fullName>
        <shortName evidence="8">NDK</shortName>
        <shortName evidence="8">NDP kinase</shortName>
        <ecNumber evidence="8">2.7.4.6</ecNumber>
    </recommendedName>
    <alternativeName>
        <fullName evidence="8">Nucleoside-2-P kinase</fullName>
    </alternativeName>
</protein>
<keyword evidence="6 8" id="KW-0418">Kinase</keyword>
<dbReference type="SMART" id="SM00562">
    <property type="entry name" value="NDK"/>
    <property type="match status" value="1"/>
</dbReference>
<dbReference type="PROSITE" id="PS51374">
    <property type="entry name" value="NDPK_LIKE"/>
    <property type="match status" value="1"/>
</dbReference>
<dbReference type="NCBIfam" id="NF001908">
    <property type="entry name" value="PRK00668.1"/>
    <property type="match status" value="1"/>
</dbReference>
<keyword evidence="4 8" id="KW-0808">Transferase</keyword>